<dbReference type="Proteomes" id="UP000789920">
    <property type="component" value="Unassembled WGS sequence"/>
</dbReference>
<dbReference type="EMBL" id="CAJVQC010021885">
    <property type="protein sequence ID" value="CAG8715442.1"/>
    <property type="molecule type" value="Genomic_DNA"/>
</dbReference>
<comment type="caution">
    <text evidence="1">The sequence shown here is derived from an EMBL/GenBank/DDBJ whole genome shotgun (WGS) entry which is preliminary data.</text>
</comment>
<feature type="non-terminal residue" evidence="1">
    <location>
        <position position="338"/>
    </location>
</feature>
<reference evidence="1" key="1">
    <citation type="submission" date="2021-06" db="EMBL/GenBank/DDBJ databases">
        <authorList>
            <person name="Kallberg Y."/>
            <person name="Tangrot J."/>
            <person name="Rosling A."/>
        </authorList>
    </citation>
    <scope>NUCLEOTIDE SEQUENCE</scope>
    <source>
        <strain evidence="1">MA461A</strain>
    </source>
</reference>
<protein>
    <submittedName>
        <fullName evidence="1">31057_t:CDS:1</fullName>
    </submittedName>
</protein>
<gene>
    <name evidence="1" type="ORF">RPERSI_LOCUS10855</name>
</gene>
<organism evidence="1 2">
    <name type="scientific">Racocetra persica</name>
    <dbReference type="NCBI Taxonomy" id="160502"/>
    <lineage>
        <taxon>Eukaryota</taxon>
        <taxon>Fungi</taxon>
        <taxon>Fungi incertae sedis</taxon>
        <taxon>Mucoromycota</taxon>
        <taxon>Glomeromycotina</taxon>
        <taxon>Glomeromycetes</taxon>
        <taxon>Diversisporales</taxon>
        <taxon>Gigasporaceae</taxon>
        <taxon>Racocetra</taxon>
    </lineage>
</organism>
<name>A0ACA9PL61_9GLOM</name>
<evidence type="ECO:0000313" key="2">
    <source>
        <dbReference type="Proteomes" id="UP000789920"/>
    </source>
</evidence>
<keyword evidence="2" id="KW-1185">Reference proteome</keyword>
<sequence length="338" mass="39196">MSASERIKKAIEISSIVYVGSKLDVAKGALNALGMVGEAVKPYVPLISVLKYDHECLEHDLAEMNEFMQQIKSGVDDNQKQLNMIYQEIVSIQTHMQQSERKSQNSMKINAPKIDPSQLQKPEPSEGNNQRPSHPRIIKRIYLRNATEVACKINDKTKKIPVCKGDEKDKEIQKEFVTIIKMAWQHDPEARINISKLFVMLSNMASKHVIPGAPTYLLPNKTIDYGHQSDSLLLEEKEFYLSDEEEQTEEKRKRHKLKTPEDRKIAWKIFDVNAERGDYSAMYWKGVYLWEEISPLNFFKLTADYGIPEAQLRYAFALKELKLLKEKEDRDEFIKYLK</sequence>
<proteinExistence type="predicted"/>
<accession>A0ACA9PL61</accession>
<evidence type="ECO:0000313" key="1">
    <source>
        <dbReference type="EMBL" id="CAG8715442.1"/>
    </source>
</evidence>